<dbReference type="PROSITE" id="PS51257">
    <property type="entry name" value="PROKAR_LIPOPROTEIN"/>
    <property type="match status" value="1"/>
</dbReference>
<dbReference type="RefSeq" id="WP_013611731.1">
    <property type="nucleotide sequence ID" value="NZ_CABJFF010000002.1"/>
</dbReference>
<dbReference type="Proteomes" id="UP000283426">
    <property type="component" value="Unassembled WGS sequence"/>
</dbReference>
<dbReference type="GeneID" id="61274716"/>
<evidence type="ECO:0000313" key="2">
    <source>
        <dbReference type="EMBL" id="MDB9224005.1"/>
    </source>
</evidence>
<evidence type="ECO:0000313" key="5">
    <source>
        <dbReference type="EMBL" id="RGY07469.1"/>
    </source>
</evidence>
<dbReference type="Proteomes" id="UP001212263">
    <property type="component" value="Unassembled WGS sequence"/>
</dbReference>
<evidence type="ECO:0000313" key="1">
    <source>
        <dbReference type="EMBL" id="MCG4960778.1"/>
    </source>
</evidence>
<reference evidence="2" key="3">
    <citation type="submission" date="2023-01" db="EMBL/GenBank/DDBJ databases">
        <title>Human gut microbiome strain richness.</title>
        <authorList>
            <person name="Chen-Liaw A."/>
        </authorList>
    </citation>
    <scope>NUCLEOTIDE SEQUENCE</scope>
    <source>
        <strain evidence="2">RTP21484st1_B7_RTP21484_190118</strain>
    </source>
</reference>
<comment type="caution">
    <text evidence="3">The sequence shown here is derived from an EMBL/GenBank/DDBJ whole genome shotgun (WGS) entry which is preliminary data.</text>
</comment>
<reference evidence="1" key="2">
    <citation type="submission" date="2022-01" db="EMBL/GenBank/DDBJ databases">
        <title>Collection of gut derived symbiotic bacterial strains cultured from healthy donors.</title>
        <authorList>
            <person name="Lin H."/>
            <person name="Kohout C."/>
            <person name="Waligurski E."/>
            <person name="Pamer E.G."/>
        </authorList>
    </citation>
    <scope>NUCLEOTIDE SEQUENCE</scope>
    <source>
        <strain evidence="1">DFI.1.149</strain>
    </source>
</reference>
<evidence type="ECO:0000313" key="3">
    <source>
        <dbReference type="EMBL" id="RGU56786.1"/>
    </source>
</evidence>
<dbReference type="EMBL" id="QRYW01000046">
    <property type="protein sequence ID" value="RGV19744.1"/>
    <property type="molecule type" value="Genomic_DNA"/>
</dbReference>
<dbReference type="Proteomes" id="UP001199750">
    <property type="component" value="Unassembled WGS sequence"/>
</dbReference>
<dbReference type="EMBL" id="QRYC01000008">
    <property type="protein sequence ID" value="RGU56786.1"/>
    <property type="molecule type" value="Genomic_DNA"/>
</dbReference>
<protein>
    <recommendedName>
        <fullName evidence="9">BACON domain-containing protein</fullName>
    </recommendedName>
</protein>
<sequence length="141" mass="15687">MKLLKYGFYLLAIAASAVSCTRKDGDWDPIKTDCREITVPPQGGSAVVTMKNYKGWWISTVQYEAKGENLMIHGEDFGFMKFENEWCEIVVPSESPNKLYIALKENDGREPRKIGIGMTVGDAFTSIDITQGSALLTTPNE</sequence>
<reference evidence="6 7" key="1">
    <citation type="submission" date="2018-08" db="EMBL/GenBank/DDBJ databases">
        <title>A genome reference for cultivated species of the human gut microbiota.</title>
        <authorList>
            <person name="Zou Y."/>
            <person name="Xue W."/>
            <person name="Luo G."/>
        </authorList>
    </citation>
    <scope>NUCLEOTIDE SEQUENCE [LARGE SCALE GENOMIC DNA]</scope>
    <source>
        <strain evidence="4 6">AF14-6AC</strain>
        <strain evidence="3 7">AF16-14</strain>
        <strain evidence="5 8">OF03-11</strain>
    </source>
</reference>
<dbReference type="EMBL" id="JAKNDN010000025">
    <property type="protein sequence ID" value="MCG4960778.1"/>
    <property type="molecule type" value="Genomic_DNA"/>
</dbReference>
<proteinExistence type="predicted"/>
<evidence type="ECO:0008006" key="9">
    <source>
        <dbReference type="Google" id="ProtNLM"/>
    </source>
</evidence>
<accession>A0A1Y4A4Y3</accession>
<evidence type="ECO:0000313" key="7">
    <source>
        <dbReference type="Proteomes" id="UP000284243"/>
    </source>
</evidence>
<evidence type="ECO:0000313" key="6">
    <source>
        <dbReference type="Proteomes" id="UP000283426"/>
    </source>
</evidence>
<dbReference type="EMBL" id="JAQMRD010000018">
    <property type="protein sequence ID" value="MDB9224005.1"/>
    <property type="molecule type" value="Genomic_DNA"/>
</dbReference>
<evidence type="ECO:0000313" key="8">
    <source>
        <dbReference type="Proteomes" id="UP000284434"/>
    </source>
</evidence>
<dbReference type="EMBL" id="QSCO01000008">
    <property type="protein sequence ID" value="RGY07469.1"/>
    <property type="molecule type" value="Genomic_DNA"/>
</dbReference>
<name>A0A1Y4A4Y3_9BACT</name>
<dbReference type="Proteomes" id="UP000284243">
    <property type="component" value="Unassembled WGS sequence"/>
</dbReference>
<gene>
    <name evidence="4" type="ORF">DWW24_17510</name>
    <name evidence="3" type="ORF">DWW57_07920</name>
    <name evidence="5" type="ORF">DXA53_07385</name>
    <name evidence="1" type="ORF">L0P03_13090</name>
    <name evidence="2" type="ORF">PN645_13445</name>
</gene>
<dbReference type="Proteomes" id="UP000284434">
    <property type="component" value="Unassembled WGS sequence"/>
</dbReference>
<dbReference type="AlphaFoldDB" id="A0A1Y4A4Y3"/>
<evidence type="ECO:0000313" key="4">
    <source>
        <dbReference type="EMBL" id="RGV19744.1"/>
    </source>
</evidence>
<organism evidence="3 7">
    <name type="scientific">Odoribacter splanchnicus</name>
    <dbReference type="NCBI Taxonomy" id="28118"/>
    <lineage>
        <taxon>Bacteria</taxon>
        <taxon>Pseudomonadati</taxon>
        <taxon>Bacteroidota</taxon>
        <taxon>Bacteroidia</taxon>
        <taxon>Bacteroidales</taxon>
        <taxon>Odoribacteraceae</taxon>
        <taxon>Odoribacter</taxon>
    </lineage>
</organism>